<gene>
    <name evidence="1" type="ORF">EOD73_04990</name>
</gene>
<dbReference type="EMBL" id="SACM01000001">
    <property type="protein sequence ID" value="RVT88343.1"/>
    <property type="molecule type" value="Genomic_DNA"/>
</dbReference>
<dbReference type="AlphaFoldDB" id="A0A3S2XWV5"/>
<proteinExistence type="predicted"/>
<evidence type="ECO:0000313" key="2">
    <source>
        <dbReference type="Proteomes" id="UP000288587"/>
    </source>
</evidence>
<name>A0A3S2XWV5_9BURK</name>
<keyword evidence="2" id="KW-1185">Reference proteome</keyword>
<evidence type="ECO:0000313" key="1">
    <source>
        <dbReference type="EMBL" id="RVT88343.1"/>
    </source>
</evidence>
<protein>
    <submittedName>
        <fullName evidence="1">Uncharacterized protein</fullName>
    </submittedName>
</protein>
<sequence>MKLGKPGLATWLIVAALALWSLIIQLRLDSLLSPGAPIYVLEPSTGRVWVLDEVINLSVDKKSTWRFAFEGEGQWRVPDNLAHPLGKLHQSDSWCERLVPDQIACVEFDELDTSDLQFLHYQHLGPSDQPVFPGFKDLVDLVQRRTAKHAADGPLVFHARATLVNQPEGHNKRAHLVPVEHVVVFQKQASFVFERAVGLRVSEADI</sequence>
<comment type="caution">
    <text evidence="1">The sequence shown here is derived from an EMBL/GenBank/DDBJ whole genome shotgun (WGS) entry which is preliminary data.</text>
</comment>
<dbReference type="Proteomes" id="UP000288587">
    <property type="component" value="Unassembled WGS sequence"/>
</dbReference>
<accession>A0A3S2XWV5</accession>
<dbReference type="RefSeq" id="WP_127681424.1">
    <property type="nucleotide sequence ID" value="NZ_SACM01000001.1"/>
</dbReference>
<reference evidence="1 2" key="1">
    <citation type="submission" date="2019-01" db="EMBL/GenBank/DDBJ databases">
        <authorList>
            <person name="Chen W.-M."/>
        </authorList>
    </citation>
    <scope>NUCLEOTIDE SEQUENCE [LARGE SCALE GENOMIC DNA]</scope>
    <source>
        <strain evidence="1 2">CCP-18</strain>
    </source>
</reference>
<organism evidence="1 2">
    <name type="scientific">Inhella crocodyli</name>
    <dbReference type="NCBI Taxonomy" id="2499851"/>
    <lineage>
        <taxon>Bacteria</taxon>
        <taxon>Pseudomonadati</taxon>
        <taxon>Pseudomonadota</taxon>
        <taxon>Betaproteobacteria</taxon>
        <taxon>Burkholderiales</taxon>
        <taxon>Sphaerotilaceae</taxon>
        <taxon>Inhella</taxon>
    </lineage>
</organism>